<dbReference type="RefSeq" id="WP_132190647.1">
    <property type="nucleotide sequence ID" value="NZ_SLWM01000008.1"/>
</dbReference>
<organism evidence="1 2">
    <name type="scientific">Kribbella orskensis</name>
    <dbReference type="NCBI Taxonomy" id="2512216"/>
    <lineage>
        <taxon>Bacteria</taxon>
        <taxon>Bacillati</taxon>
        <taxon>Actinomycetota</taxon>
        <taxon>Actinomycetes</taxon>
        <taxon>Propionibacteriales</taxon>
        <taxon>Kribbellaceae</taxon>
        <taxon>Kribbella</taxon>
    </lineage>
</organism>
<keyword evidence="2" id="KW-1185">Reference proteome</keyword>
<protein>
    <submittedName>
        <fullName evidence="1">Uncharacterized protein</fullName>
    </submittedName>
</protein>
<reference evidence="1 2" key="1">
    <citation type="journal article" date="2015" name="Stand. Genomic Sci.">
        <title>Genomic Encyclopedia of Bacterial and Archaeal Type Strains, Phase III: the genomes of soil and plant-associated and newly described type strains.</title>
        <authorList>
            <person name="Whitman W.B."/>
            <person name="Woyke T."/>
            <person name="Klenk H.P."/>
            <person name="Zhou Y."/>
            <person name="Lilburn T.G."/>
            <person name="Beck B.J."/>
            <person name="De Vos P."/>
            <person name="Vandamme P."/>
            <person name="Eisen J.A."/>
            <person name="Garrity G."/>
            <person name="Hugenholtz P."/>
            <person name="Kyrpides N.C."/>
        </authorList>
    </citation>
    <scope>NUCLEOTIDE SEQUENCE [LARGE SCALE GENOMIC DNA]</scope>
    <source>
        <strain evidence="1 2">VKM Ac-2538</strain>
    </source>
</reference>
<gene>
    <name evidence="1" type="ORF">EV644_10891</name>
</gene>
<dbReference type="Proteomes" id="UP000295818">
    <property type="component" value="Unassembled WGS sequence"/>
</dbReference>
<comment type="caution">
    <text evidence="1">The sequence shown here is derived from an EMBL/GenBank/DDBJ whole genome shotgun (WGS) entry which is preliminary data.</text>
</comment>
<dbReference type="EMBL" id="SLWM01000008">
    <property type="protein sequence ID" value="TCO20877.1"/>
    <property type="molecule type" value="Genomic_DNA"/>
</dbReference>
<proteinExistence type="predicted"/>
<evidence type="ECO:0000313" key="2">
    <source>
        <dbReference type="Proteomes" id="UP000295818"/>
    </source>
</evidence>
<name>A0ABY2BJV5_9ACTN</name>
<evidence type="ECO:0000313" key="1">
    <source>
        <dbReference type="EMBL" id="TCO20877.1"/>
    </source>
</evidence>
<sequence>MNDEPVDYETFQAEMRRLLSDLKGATPDVVQAEGERLRNLAEQVRDERGRERARFRAGQLPRLLAGPAKASSEQFQQAQVLFARAINGDGPAETRIPQLERTIEQIGALADEAPVREAGAIRRLNSPLVRLIDHLQSSAG</sequence>
<accession>A0ABY2BJV5</accession>